<evidence type="ECO:0000313" key="4">
    <source>
        <dbReference type="Proteomes" id="UP000192796"/>
    </source>
</evidence>
<accession>A0A1V9G477</accession>
<dbReference type="PANTHER" id="PTHR38730">
    <property type="entry name" value="SLL7028 PROTEIN"/>
    <property type="match status" value="1"/>
</dbReference>
<dbReference type="STRING" id="1703345.A3860_17475"/>
<sequence length="359" mass="40380">MNVIEDINKAKMSLVMKQPFYASLLFNLEFIKDSSIKTCCINGKLIKYNHEFIDSLTKSELIGVLAHEILHVAYLHHTRRGNRDHYKFNVAADYAINSLLIDDGFTLPQGALIDDLYKGMSAELIYSLLPDDVDYKNFLGNIGEVTDAPEDLPEEVIRSSILRASFIAQAQHKCPEYIKRLIKDVSTPKIKWQEALAQFLSTISNSDYSWQLPNTRYLHSGVYLPALRSLGVGNIVLIIDTSGSIGDELISQFAAEIQEIISIFKISLIVIYCDDLVRSVQYVEPDEAVKLEPHGNGGTDFIPGFNYIDEQGLLPRAVVYLTDGGCSTFPDPPDFPVIWAVYSYRRFNPPFGDTILVEN</sequence>
<evidence type="ECO:0008006" key="5">
    <source>
        <dbReference type="Google" id="ProtNLM"/>
    </source>
</evidence>
<feature type="domain" description="Putative metallopeptidase" evidence="2">
    <location>
        <begin position="6"/>
        <end position="129"/>
    </location>
</feature>
<dbReference type="PANTHER" id="PTHR38730:SF1">
    <property type="entry name" value="SLL7028 PROTEIN"/>
    <property type="match status" value="1"/>
</dbReference>
<evidence type="ECO:0000259" key="1">
    <source>
        <dbReference type="Pfam" id="PF09967"/>
    </source>
</evidence>
<proteinExistence type="predicted"/>
<dbReference type="OrthoDB" id="9809307at2"/>
<dbReference type="InterPro" id="IPR018698">
    <property type="entry name" value="VWA-like_dom"/>
</dbReference>
<dbReference type="RefSeq" id="WP_081146302.1">
    <property type="nucleotide sequence ID" value="NZ_LVYD01000024.1"/>
</dbReference>
<keyword evidence="4" id="KW-1185">Reference proteome</keyword>
<protein>
    <recommendedName>
        <fullName evidence="5">Metallopeptidase domain-containing protein</fullName>
    </recommendedName>
</protein>
<feature type="domain" description="Putative metallopeptidase" evidence="2">
    <location>
        <begin position="151"/>
        <end position="228"/>
    </location>
</feature>
<dbReference type="SUPFAM" id="SSF53300">
    <property type="entry name" value="vWA-like"/>
    <property type="match status" value="1"/>
</dbReference>
<dbReference type="InterPro" id="IPR036465">
    <property type="entry name" value="vWFA_dom_sf"/>
</dbReference>
<dbReference type="InterPro" id="IPR025154">
    <property type="entry name" value="Put_metallopeptidase_dom"/>
</dbReference>
<dbReference type="Proteomes" id="UP000192796">
    <property type="component" value="Unassembled WGS sequence"/>
</dbReference>
<organism evidence="3 4">
    <name type="scientific">Niastella vici</name>
    <dbReference type="NCBI Taxonomy" id="1703345"/>
    <lineage>
        <taxon>Bacteria</taxon>
        <taxon>Pseudomonadati</taxon>
        <taxon>Bacteroidota</taxon>
        <taxon>Chitinophagia</taxon>
        <taxon>Chitinophagales</taxon>
        <taxon>Chitinophagaceae</taxon>
        <taxon>Niastella</taxon>
    </lineage>
</organism>
<dbReference type="AlphaFoldDB" id="A0A1V9G477"/>
<dbReference type="EMBL" id="LVYD01000024">
    <property type="protein sequence ID" value="OQP65455.1"/>
    <property type="molecule type" value="Genomic_DNA"/>
</dbReference>
<feature type="domain" description="VWA-like" evidence="1">
    <location>
        <begin position="235"/>
        <end position="356"/>
    </location>
</feature>
<evidence type="ECO:0000313" key="3">
    <source>
        <dbReference type="EMBL" id="OQP65455.1"/>
    </source>
</evidence>
<gene>
    <name evidence="3" type="ORF">A3860_17475</name>
</gene>
<reference evidence="3 4" key="1">
    <citation type="submission" date="2016-03" db="EMBL/GenBank/DDBJ databases">
        <title>Niastella vici sp. nov., isolated from farmland soil.</title>
        <authorList>
            <person name="Chen L."/>
            <person name="Wang D."/>
            <person name="Yang S."/>
            <person name="Wang G."/>
        </authorList>
    </citation>
    <scope>NUCLEOTIDE SEQUENCE [LARGE SCALE GENOMIC DNA]</scope>
    <source>
        <strain evidence="3 4">DJ57</strain>
    </source>
</reference>
<name>A0A1V9G477_9BACT</name>
<evidence type="ECO:0000259" key="2">
    <source>
        <dbReference type="Pfam" id="PF13203"/>
    </source>
</evidence>
<dbReference type="Pfam" id="PF13203">
    <property type="entry name" value="DUF2201_N"/>
    <property type="match status" value="2"/>
</dbReference>
<comment type="caution">
    <text evidence="3">The sequence shown here is derived from an EMBL/GenBank/DDBJ whole genome shotgun (WGS) entry which is preliminary data.</text>
</comment>
<dbReference type="Pfam" id="PF09967">
    <property type="entry name" value="DUF2201"/>
    <property type="match status" value="1"/>
</dbReference>